<evidence type="ECO:0000313" key="5">
    <source>
        <dbReference type="Proteomes" id="UP001596137"/>
    </source>
</evidence>
<dbReference type="SUPFAM" id="SSF56349">
    <property type="entry name" value="DNA breaking-rejoining enzymes"/>
    <property type="match status" value="1"/>
</dbReference>
<dbReference type="Proteomes" id="UP001596137">
    <property type="component" value="Unassembled WGS sequence"/>
</dbReference>
<dbReference type="Gene3D" id="1.10.443.10">
    <property type="entry name" value="Intergrase catalytic core"/>
    <property type="match status" value="1"/>
</dbReference>
<dbReference type="PROSITE" id="PS51898">
    <property type="entry name" value="TYR_RECOMBINASE"/>
    <property type="match status" value="1"/>
</dbReference>
<keyword evidence="1" id="KW-0233">DNA recombination</keyword>
<dbReference type="InterPro" id="IPR013762">
    <property type="entry name" value="Integrase-like_cat_sf"/>
</dbReference>
<evidence type="ECO:0000256" key="2">
    <source>
        <dbReference type="SAM" id="MobiDB-lite"/>
    </source>
</evidence>
<evidence type="ECO:0000313" key="4">
    <source>
        <dbReference type="EMBL" id="MFC6079902.1"/>
    </source>
</evidence>
<proteinExistence type="predicted"/>
<protein>
    <submittedName>
        <fullName evidence="4">Tyrosine-type recombinase/integrase</fullName>
    </submittedName>
</protein>
<comment type="caution">
    <text evidence="4">The sequence shown here is derived from an EMBL/GenBank/DDBJ whole genome shotgun (WGS) entry which is preliminary data.</text>
</comment>
<keyword evidence="5" id="KW-1185">Reference proteome</keyword>
<feature type="region of interest" description="Disordered" evidence="2">
    <location>
        <begin position="1"/>
        <end position="21"/>
    </location>
</feature>
<name>A0ABW1ND13_9ACTN</name>
<accession>A0ABW1ND13</accession>
<dbReference type="InterPro" id="IPR011010">
    <property type="entry name" value="DNA_brk_join_enz"/>
</dbReference>
<dbReference type="RefSeq" id="WP_380746409.1">
    <property type="nucleotide sequence ID" value="NZ_JBHSRF010000002.1"/>
</dbReference>
<feature type="domain" description="Tyr recombinase" evidence="3">
    <location>
        <begin position="1"/>
        <end position="93"/>
    </location>
</feature>
<dbReference type="EMBL" id="JBHSRF010000002">
    <property type="protein sequence ID" value="MFC6079902.1"/>
    <property type="molecule type" value="Genomic_DNA"/>
</dbReference>
<evidence type="ECO:0000259" key="3">
    <source>
        <dbReference type="PROSITE" id="PS51898"/>
    </source>
</evidence>
<dbReference type="Pfam" id="PF00589">
    <property type="entry name" value="Phage_integrase"/>
    <property type="match status" value="1"/>
</dbReference>
<dbReference type="InterPro" id="IPR002104">
    <property type="entry name" value="Integrase_catalytic"/>
</dbReference>
<evidence type="ECO:0000256" key="1">
    <source>
        <dbReference type="ARBA" id="ARBA00023172"/>
    </source>
</evidence>
<reference evidence="5" key="1">
    <citation type="journal article" date="2019" name="Int. J. Syst. Evol. Microbiol.">
        <title>The Global Catalogue of Microorganisms (GCM) 10K type strain sequencing project: providing services to taxonomists for standard genome sequencing and annotation.</title>
        <authorList>
            <consortium name="The Broad Institute Genomics Platform"/>
            <consortium name="The Broad Institute Genome Sequencing Center for Infectious Disease"/>
            <person name="Wu L."/>
            <person name="Ma J."/>
        </authorList>
    </citation>
    <scope>NUCLEOTIDE SEQUENCE [LARGE SCALE GENOMIC DNA]</scope>
    <source>
        <strain evidence="5">JCM 30346</strain>
    </source>
</reference>
<sequence>MGRGRAAVAGSGPDQRSGSVPCNFRRAAKWASVTRKAGFPDPHFHDLRHTGNTLAAGSGASLRDLMERMGHDSVRAAMIYQHSTAEADRKIADVMDSKIASVVPPRRVLTERDHR</sequence>
<gene>
    <name evidence="4" type="ORF">ACFP1K_01935</name>
</gene>
<organism evidence="4 5">
    <name type="scientific">Sphaerisporangium aureirubrum</name>
    <dbReference type="NCBI Taxonomy" id="1544736"/>
    <lineage>
        <taxon>Bacteria</taxon>
        <taxon>Bacillati</taxon>
        <taxon>Actinomycetota</taxon>
        <taxon>Actinomycetes</taxon>
        <taxon>Streptosporangiales</taxon>
        <taxon>Streptosporangiaceae</taxon>
        <taxon>Sphaerisporangium</taxon>
    </lineage>
</organism>